<proteinExistence type="predicted"/>
<feature type="transmembrane region" description="Helical" evidence="6">
    <location>
        <begin position="185"/>
        <end position="206"/>
    </location>
</feature>
<keyword evidence="2" id="KW-1003">Cell membrane</keyword>
<name>A0A087DKV2_9BIFI</name>
<evidence type="ECO:0000256" key="1">
    <source>
        <dbReference type="ARBA" id="ARBA00004651"/>
    </source>
</evidence>
<feature type="transmembrane region" description="Helical" evidence="6">
    <location>
        <begin position="402"/>
        <end position="424"/>
    </location>
</feature>
<comment type="subcellular location">
    <subcellularLocation>
        <location evidence="1">Cell membrane</location>
        <topology evidence="1">Multi-pass membrane protein</topology>
    </subcellularLocation>
</comment>
<dbReference type="InterPro" id="IPR050833">
    <property type="entry name" value="Poly_Biosynth_Transport"/>
</dbReference>
<dbReference type="CDD" id="cd12082">
    <property type="entry name" value="MATE_like"/>
    <property type="match status" value="1"/>
</dbReference>
<evidence type="ECO:0000256" key="6">
    <source>
        <dbReference type="SAM" id="Phobius"/>
    </source>
</evidence>
<sequence length="506" mass="56413">MGEKKRLAVNMAATAIAFAVQFGVNFFLTPYIVGTLGTTAYGFVPLINNIIGYTTILTTALNSMASRYIALAYNRDDMDKANMYFKSVFIANSLLAVVLAVPGFLFSAFPQWIMNVPANLLDDVRWAFLFSMLGAEISLVLSVFGCVYYVRNRLEKSSLRNIESNLLRAAVLIGLFAALQPKIYYITATMLIVTVYNCVANIHYTRTLTPELGVRKGRFSGKAVKELLSSGVWNSIDSLSYTLLVTLSLYLANLFVGPQVGGEYSLAKMVPSVLVSLGSTMVGVFAPQLMQYYAKDRQEDFHRFMAFSLKTTAAMYTLPVGFLIVFGTSFFDLWVPGQNVGFLQWMSVLTLIPTLFSCGGMVLNNVFIVTSKLKVPALAFLVCGMLNIVIVIPLLAWTDAGIWAIILVQAILDTLKNFLFLPWYAARCLDYSFPRMFWTLTRSTLCLIPVVIICMAYEQIFAVTSWLDFFIAAAVCMSVALAVNCLIMLNREERKRLLGFLRRRRG</sequence>
<reference evidence="7 8" key="1">
    <citation type="submission" date="2014-03" db="EMBL/GenBank/DDBJ databases">
        <title>Genomics of Bifidobacteria.</title>
        <authorList>
            <person name="Ventura M."/>
            <person name="Milani C."/>
            <person name="Lugli G.A."/>
        </authorList>
    </citation>
    <scope>NUCLEOTIDE SEQUENCE [LARGE SCALE GENOMIC DNA]</scope>
    <source>
        <strain evidence="7 8">DSM 23968</strain>
    </source>
</reference>
<feature type="transmembrane region" description="Helical" evidence="6">
    <location>
        <begin position="375"/>
        <end position="396"/>
    </location>
</feature>
<dbReference type="PANTHER" id="PTHR30250:SF26">
    <property type="entry name" value="PSMA PROTEIN"/>
    <property type="match status" value="1"/>
</dbReference>
<feature type="transmembrane region" description="Helical" evidence="6">
    <location>
        <begin position="126"/>
        <end position="150"/>
    </location>
</feature>
<feature type="transmembrane region" description="Helical" evidence="6">
    <location>
        <begin position="272"/>
        <end position="294"/>
    </location>
</feature>
<evidence type="ECO:0000256" key="3">
    <source>
        <dbReference type="ARBA" id="ARBA00022692"/>
    </source>
</evidence>
<feature type="transmembrane region" description="Helical" evidence="6">
    <location>
        <begin position="445"/>
        <end position="463"/>
    </location>
</feature>
<feature type="transmembrane region" description="Helical" evidence="6">
    <location>
        <begin position="162"/>
        <end position="179"/>
    </location>
</feature>
<dbReference type="eggNOG" id="COG2244">
    <property type="taxonomic scope" value="Bacteria"/>
</dbReference>
<dbReference type="InterPro" id="IPR002797">
    <property type="entry name" value="Polysacc_synth"/>
</dbReference>
<dbReference type="RefSeq" id="WP_034529361.1">
    <property type="nucleotide sequence ID" value="NZ_JGZP01000015.1"/>
</dbReference>
<keyword evidence="4 6" id="KW-1133">Transmembrane helix</keyword>
<feature type="transmembrane region" description="Helical" evidence="6">
    <location>
        <begin position="40"/>
        <end position="62"/>
    </location>
</feature>
<keyword evidence="8" id="KW-1185">Reference proteome</keyword>
<dbReference type="STRING" id="762211.BSTEL_1186"/>
<evidence type="ECO:0000256" key="2">
    <source>
        <dbReference type="ARBA" id="ARBA00022475"/>
    </source>
</evidence>
<feature type="transmembrane region" description="Helical" evidence="6">
    <location>
        <begin position="469"/>
        <end position="489"/>
    </location>
</feature>
<protein>
    <submittedName>
        <fullName evidence="7">Na-driven multidrug efflux pump</fullName>
    </submittedName>
</protein>
<keyword evidence="5 6" id="KW-0472">Membrane</keyword>
<feature type="transmembrane region" description="Helical" evidence="6">
    <location>
        <begin position="315"/>
        <end position="336"/>
    </location>
</feature>
<dbReference type="EMBL" id="JGZP01000015">
    <property type="protein sequence ID" value="KFI96152.1"/>
    <property type="molecule type" value="Genomic_DNA"/>
</dbReference>
<feature type="transmembrane region" description="Helical" evidence="6">
    <location>
        <begin position="342"/>
        <end position="363"/>
    </location>
</feature>
<feature type="transmembrane region" description="Helical" evidence="6">
    <location>
        <begin position="7"/>
        <end position="28"/>
    </location>
</feature>
<organism evidence="7 8">
    <name type="scientific">Bifidobacterium stellenboschense</name>
    <dbReference type="NCBI Taxonomy" id="762211"/>
    <lineage>
        <taxon>Bacteria</taxon>
        <taxon>Bacillati</taxon>
        <taxon>Actinomycetota</taxon>
        <taxon>Actinomycetes</taxon>
        <taxon>Bifidobacteriales</taxon>
        <taxon>Bifidobacteriaceae</taxon>
        <taxon>Bifidobacterium</taxon>
    </lineage>
</organism>
<dbReference type="Proteomes" id="UP000029004">
    <property type="component" value="Unassembled WGS sequence"/>
</dbReference>
<keyword evidence="3 6" id="KW-0812">Transmembrane</keyword>
<dbReference type="Pfam" id="PF01943">
    <property type="entry name" value="Polysacc_synt"/>
    <property type="match status" value="1"/>
</dbReference>
<evidence type="ECO:0000256" key="4">
    <source>
        <dbReference type="ARBA" id="ARBA00022989"/>
    </source>
</evidence>
<dbReference type="OrthoDB" id="3224024at2"/>
<feature type="transmembrane region" description="Helical" evidence="6">
    <location>
        <begin position="227"/>
        <end position="252"/>
    </location>
</feature>
<evidence type="ECO:0000313" key="8">
    <source>
        <dbReference type="Proteomes" id="UP000029004"/>
    </source>
</evidence>
<dbReference type="AlphaFoldDB" id="A0A087DKV2"/>
<evidence type="ECO:0000313" key="7">
    <source>
        <dbReference type="EMBL" id="KFI96152.1"/>
    </source>
</evidence>
<dbReference type="GO" id="GO:0005886">
    <property type="term" value="C:plasma membrane"/>
    <property type="evidence" value="ECO:0007669"/>
    <property type="project" value="UniProtKB-SubCell"/>
</dbReference>
<dbReference type="PANTHER" id="PTHR30250">
    <property type="entry name" value="PST FAMILY PREDICTED COLANIC ACID TRANSPORTER"/>
    <property type="match status" value="1"/>
</dbReference>
<feature type="transmembrane region" description="Helical" evidence="6">
    <location>
        <begin position="83"/>
        <end position="106"/>
    </location>
</feature>
<gene>
    <name evidence="7" type="ORF">BSTEL_1186</name>
</gene>
<accession>A0A087DKV2</accession>
<evidence type="ECO:0000256" key="5">
    <source>
        <dbReference type="ARBA" id="ARBA00023136"/>
    </source>
</evidence>
<comment type="caution">
    <text evidence="7">The sequence shown here is derived from an EMBL/GenBank/DDBJ whole genome shotgun (WGS) entry which is preliminary data.</text>
</comment>